<dbReference type="Proteomes" id="UP000019118">
    <property type="component" value="Unassembled WGS sequence"/>
</dbReference>
<keyword evidence="13" id="KW-1185">Reference proteome</keyword>
<feature type="domain" description="Peptidase M13 C-terminal" evidence="10">
    <location>
        <begin position="585"/>
        <end position="788"/>
    </location>
</feature>
<dbReference type="GO" id="GO:0004222">
    <property type="term" value="F:metalloendopeptidase activity"/>
    <property type="evidence" value="ECO:0007669"/>
    <property type="project" value="InterPro"/>
</dbReference>
<dbReference type="PRINTS" id="PR00786">
    <property type="entry name" value="NEPRILYSIN"/>
</dbReference>
<dbReference type="InterPro" id="IPR018497">
    <property type="entry name" value="Peptidase_M13_C"/>
</dbReference>
<dbReference type="Pfam" id="PF05649">
    <property type="entry name" value="Peptidase_M13_N"/>
    <property type="match status" value="1"/>
</dbReference>
<evidence type="ECO:0000256" key="3">
    <source>
        <dbReference type="ARBA" id="ARBA00007357"/>
    </source>
</evidence>
<dbReference type="EnsemblMetazoa" id="XM_019914095.1">
    <property type="protein sequence ID" value="XP_019769654.1"/>
    <property type="gene ID" value="LOC109544074"/>
</dbReference>
<evidence type="ECO:0000256" key="7">
    <source>
        <dbReference type="ARBA" id="ARBA00022833"/>
    </source>
</evidence>
<dbReference type="PROSITE" id="PS51885">
    <property type="entry name" value="NEPRILYSIN"/>
    <property type="match status" value="1"/>
</dbReference>
<dbReference type="GO" id="GO:0005886">
    <property type="term" value="C:plasma membrane"/>
    <property type="evidence" value="ECO:0007669"/>
    <property type="project" value="UniProtKB-SubCell"/>
</dbReference>
<evidence type="ECO:0000256" key="6">
    <source>
        <dbReference type="ARBA" id="ARBA00022801"/>
    </source>
</evidence>
<feature type="domain" description="Peptidase M13 N-terminal" evidence="11">
    <location>
        <begin position="128"/>
        <end position="526"/>
    </location>
</feature>
<dbReference type="InterPro" id="IPR008753">
    <property type="entry name" value="Peptidase_M13_N"/>
</dbReference>
<dbReference type="Gene3D" id="1.10.1380.10">
    <property type="entry name" value="Neutral endopeptidase , domain2"/>
    <property type="match status" value="1"/>
</dbReference>
<feature type="transmembrane region" description="Helical" evidence="9">
    <location>
        <begin position="64"/>
        <end position="86"/>
    </location>
</feature>
<dbReference type="InterPro" id="IPR024079">
    <property type="entry name" value="MetalloPept_cat_dom_sf"/>
</dbReference>
<reference evidence="13" key="1">
    <citation type="journal article" date="2013" name="Genome Biol.">
        <title>Draft genome of the mountain pine beetle, Dendroctonus ponderosae Hopkins, a major forest pest.</title>
        <authorList>
            <person name="Keeling C.I."/>
            <person name="Yuen M.M."/>
            <person name="Liao N.Y."/>
            <person name="Docking T.R."/>
            <person name="Chan S.K."/>
            <person name="Taylor G.A."/>
            <person name="Palmquist D.L."/>
            <person name="Jackman S.D."/>
            <person name="Nguyen A."/>
            <person name="Li M."/>
            <person name="Henderson H."/>
            <person name="Janes J.K."/>
            <person name="Zhao Y."/>
            <person name="Pandoh P."/>
            <person name="Moore R."/>
            <person name="Sperling F.A."/>
            <person name="Huber D.P."/>
            <person name="Birol I."/>
            <person name="Jones S.J."/>
            <person name="Bohlmann J."/>
        </authorList>
    </citation>
    <scope>NUCLEOTIDE SEQUENCE</scope>
</reference>
<dbReference type="Gene3D" id="3.40.390.10">
    <property type="entry name" value="Collagenase (Catalytic Domain)"/>
    <property type="match status" value="1"/>
</dbReference>
<organism evidence="12 13">
    <name type="scientific">Dendroctonus ponderosae</name>
    <name type="common">Mountain pine beetle</name>
    <dbReference type="NCBI Taxonomy" id="77166"/>
    <lineage>
        <taxon>Eukaryota</taxon>
        <taxon>Metazoa</taxon>
        <taxon>Ecdysozoa</taxon>
        <taxon>Arthropoda</taxon>
        <taxon>Hexapoda</taxon>
        <taxon>Insecta</taxon>
        <taxon>Pterygota</taxon>
        <taxon>Neoptera</taxon>
        <taxon>Endopterygota</taxon>
        <taxon>Coleoptera</taxon>
        <taxon>Polyphaga</taxon>
        <taxon>Cucujiformia</taxon>
        <taxon>Curculionidae</taxon>
        <taxon>Scolytinae</taxon>
        <taxon>Dendroctonus</taxon>
    </lineage>
</organism>
<protein>
    <recommendedName>
        <fullName evidence="14">Endothelin-converting enzyme 1</fullName>
    </recommendedName>
</protein>
<evidence type="ECO:0000256" key="8">
    <source>
        <dbReference type="ARBA" id="ARBA00023049"/>
    </source>
</evidence>
<keyword evidence="6" id="KW-0378">Hydrolase</keyword>
<accession>A0AAR5Q8V1</accession>
<evidence type="ECO:0000256" key="2">
    <source>
        <dbReference type="ARBA" id="ARBA00004401"/>
    </source>
</evidence>
<name>A0AAR5Q8V1_DENPD</name>
<comment type="cofactor">
    <cofactor evidence="1">
        <name>Zn(2+)</name>
        <dbReference type="ChEBI" id="CHEBI:29105"/>
    </cofactor>
</comment>
<evidence type="ECO:0000259" key="11">
    <source>
        <dbReference type="Pfam" id="PF05649"/>
    </source>
</evidence>
<evidence type="ECO:0000256" key="9">
    <source>
        <dbReference type="SAM" id="Phobius"/>
    </source>
</evidence>
<keyword evidence="9" id="KW-0472">Membrane</keyword>
<evidence type="ECO:0000256" key="5">
    <source>
        <dbReference type="ARBA" id="ARBA00022723"/>
    </source>
</evidence>
<dbReference type="PANTHER" id="PTHR11733:SF167">
    <property type="entry name" value="FI17812P1-RELATED"/>
    <property type="match status" value="1"/>
</dbReference>
<dbReference type="GO" id="GO:0016485">
    <property type="term" value="P:protein processing"/>
    <property type="evidence" value="ECO:0007669"/>
    <property type="project" value="TreeGrafter"/>
</dbReference>
<evidence type="ECO:0000313" key="13">
    <source>
        <dbReference type="Proteomes" id="UP000019118"/>
    </source>
</evidence>
<dbReference type="CDD" id="cd08662">
    <property type="entry name" value="M13"/>
    <property type="match status" value="1"/>
</dbReference>
<keyword evidence="7" id="KW-0862">Zinc</keyword>
<keyword evidence="9" id="KW-0812">Transmembrane</keyword>
<keyword evidence="9" id="KW-1133">Transmembrane helix</keyword>
<keyword evidence="5" id="KW-0479">Metal-binding</keyword>
<sequence length="789" mass="90262">MDFFRKINCFGRYDSMTRYSNADFGDDDSVNSVQLTEGISTSATHIRYHPGAKLWQVRSTMERILLFLTAFLFMVVIALSIVVNVVEHQLEQAKVKHSGIEMDQPCLNRSCVHIASHILDSMDFSIDPCDDFYSYSCKGWVNANPVPEGKKNWGTFMKLAQENYLVIKHVLEKSIDTFKSKAERKAKMYYESCLDTNDTVETLGSKPMLDLLAKLGGWNVSTPDYDVNNWTLQNTLQIVQNKYAIGALFSYGVGEDDRNSSRHVLQLDQSGLALPTRDNYLNKTDEHRKILDAYLAYMTKIGVLLGGEPNATLKQMEAVIAFETELANITTPSELRRDDESLYHLMTLADLKEKANFIDWRQFFENAMKLVQKKITLKQQIIIYAPEYMGNLSQLIQKYENTTEGKITLNNYLVWQTIRTFSPYLSKPFRDAYKGLRLALMGSDASEEPQWRYCIQDTNNVLGFAVGAIFVREVFNPQSKEQAEIMIDNIRNAFKNNFVNLKWMDEQTRKVALDKADAISDMIGYPEFIKDVDNLDAKYENLTIRPDTYFDNNVNIIYYNLKKNLEKINEPVNKTTWLMVPSTVNAYYTPTKNQMVFPAGILQSPFYNPSFPDALNYGGMGVVMGHELTHGFDDQGRQYDKNGNLNHWWNNQTVANFKNRAKCVVDQYSNYSMGDSKVNGNLTLGENIADNGGLKAAYHAYLDLMKGKPEPERLPGLPLNHKQLFFVAFAQVWCATTTKEATRLEIEKDPHALAPFRVIGAVSNLQEFSEEFKCRKGSKMNPERKCEVW</sequence>
<dbReference type="SUPFAM" id="SSF55486">
    <property type="entry name" value="Metalloproteases ('zincins'), catalytic domain"/>
    <property type="match status" value="1"/>
</dbReference>
<evidence type="ECO:0000313" key="12">
    <source>
        <dbReference type="EnsemblMetazoa" id="XP_019769654.1"/>
    </source>
</evidence>
<dbReference type="GO" id="GO:0046872">
    <property type="term" value="F:metal ion binding"/>
    <property type="evidence" value="ECO:0007669"/>
    <property type="project" value="UniProtKB-KW"/>
</dbReference>
<dbReference type="GeneID" id="109544074"/>
<comment type="similarity">
    <text evidence="3">Belongs to the peptidase M13 family.</text>
</comment>
<dbReference type="Pfam" id="PF01431">
    <property type="entry name" value="Peptidase_M13"/>
    <property type="match status" value="1"/>
</dbReference>
<dbReference type="InterPro" id="IPR042089">
    <property type="entry name" value="Peptidase_M13_dom_2"/>
</dbReference>
<evidence type="ECO:0000256" key="4">
    <source>
        <dbReference type="ARBA" id="ARBA00022670"/>
    </source>
</evidence>
<keyword evidence="4" id="KW-0645">Protease</keyword>
<evidence type="ECO:0000256" key="1">
    <source>
        <dbReference type="ARBA" id="ARBA00001947"/>
    </source>
</evidence>
<proteinExistence type="inferred from homology"/>
<keyword evidence="8" id="KW-0482">Metalloprotease</keyword>
<comment type="subcellular location">
    <subcellularLocation>
        <location evidence="2">Cell membrane</location>
        <topology evidence="2">Single-pass type II membrane protein</topology>
    </subcellularLocation>
</comment>
<dbReference type="KEGG" id="dpa:109544074"/>
<dbReference type="InterPro" id="IPR000718">
    <property type="entry name" value="Peptidase_M13"/>
</dbReference>
<reference evidence="12" key="2">
    <citation type="submission" date="2024-08" db="UniProtKB">
        <authorList>
            <consortium name="EnsemblMetazoa"/>
        </authorList>
    </citation>
    <scope>IDENTIFICATION</scope>
</reference>
<evidence type="ECO:0008006" key="14">
    <source>
        <dbReference type="Google" id="ProtNLM"/>
    </source>
</evidence>
<evidence type="ECO:0000259" key="10">
    <source>
        <dbReference type="Pfam" id="PF01431"/>
    </source>
</evidence>
<dbReference type="PANTHER" id="PTHR11733">
    <property type="entry name" value="ZINC METALLOPROTEASE FAMILY M13 NEPRILYSIN-RELATED"/>
    <property type="match status" value="1"/>
</dbReference>
<dbReference type="AlphaFoldDB" id="A0AAR5Q8V1"/>